<keyword evidence="3 9" id="KW-0819">tRNA processing</keyword>
<dbReference type="GO" id="GO:0031419">
    <property type="term" value="F:cobalamin binding"/>
    <property type="evidence" value="ECO:0007669"/>
    <property type="project" value="UniProtKB-KW"/>
</dbReference>
<gene>
    <name evidence="9" type="primary">queG</name>
    <name evidence="11" type="ORF">TALK_04320</name>
</gene>
<reference evidence="11 12" key="1">
    <citation type="submission" date="2014-03" db="EMBL/GenBank/DDBJ databases">
        <title>The draft genome sequence of Thalassospira alkalitolerans JCM 18968.</title>
        <authorList>
            <person name="Lai Q."/>
            <person name="Shao Z."/>
        </authorList>
    </citation>
    <scope>NUCLEOTIDE SEQUENCE [LARGE SCALE GENOMIC DNA]</scope>
    <source>
        <strain evidence="11 12">JCM 18968</strain>
    </source>
</reference>
<comment type="catalytic activity">
    <reaction evidence="9">
        <text>epoxyqueuosine(34) in tRNA + AH2 = queuosine(34) in tRNA + A + H2O</text>
        <dbReference type="Rhea" id="RHEA:32159"/>
        <dbReference type="Rhea" id="RHEA-COMP:18571"/>
        <dbReference type="Rhea" id="RHEA-COMP:18582"/>
        <dbReference type="ChEBI" id="CHEBI:13193"/>
        <dbReference type="ChEBI" id="CHEBI:15377"/>
        <dbReference type="ChEBI" id="CHEBI:17499"/>
        <dbReference type="ChEBI" id="CHEBI:194431"/>
        <dbReference type="ChEBI" id="CHEBI:194443"/>
        <dbReference type="EC" id="1.17.99.6"/>
    </reaction>
</comment>
<dbReference type="STRING" id="1293890.TALK_04320"/>
<dbReference type="Pfam" id="PF13484">
    <property type="entry name" value="Fer4_16"/>
    <property type="match status" value="1"/>
</dbReference>
<dbReference type="Proteomes" id="UP000193396">
    <property type="component" value="Unassembled WGS sequence"/>
</dbReference>
<feature type="binding site" evidence="9">
    <location>
        <position position="254"/>
    </location>
    <ligand>
        <name>[4Fe-4S] cluster</name>
        <dbReference type="ChEBI" id="CHEBI:49883"/>
        <label>2</label>
    </ligand>
</feature>
<feature type="domain" description="4Fe-4S ferredoxin-type" evidence="10">
    <location>
        <begin position="191"/>
        <end position="218"/>
    </location>
</feature>
<comment type="caution">
    <text evidence="9">Lacks conserved residue(s) required for the propagation of feature annotation.</text>
</comment>
<keyword evidence="6 9" id="KW-0560">Oxidoreductase</keyword>
<keyword evidence="5 9" id="KW-0671">Queuosine biosynthesis</keyword>
<evidence type="ECO:0000313" key="11">
    <source>
        <dbReference type="EMBL" id="OSQ49565.1"/>
    </source>
</evidence>
<dbReference type="HAMAP" id="MF_00916">
    <property type="entry name" value="QueG"/>
    <property type="match status" value="1"/>
</dbReference>
<organism evidence="11 12">
    <name type="scientific">Thalassospira alkalitolerans</name>
    <dbReference type="NCBI Taxonomy" id="1293890"/>
    <lineage>
        <taxon>Bacteria</taxon>
        <taxon>Pseudomonadati</taxon>
        <taxon>Pseudomonadota</taxon>
        <taxon>Alphaproteobacteria</taxon>
        <taxon>Rhodospirillales</taxon>
        <taxon>Thalassospiraceae</taxon>
        <taxon>Thalassospira</taxon>
    </lineage>
</organism>
<evidence type="ECO:0000259" key="10">
    <source>
        <dbReference type="PROSITE" id="PS51379"/>
    </source>
</evidence>
<comment type="caution">
    <text evidence="11">The sequence shown here is derived from an EMBL/GenBank/DDBJ whole genome shotgun (WGS) entry which is preliminary data.</text>
</comment>
<comment type="similarity">
    <text evidence="9">Belongs to the QueG family.</text>
</comment>
<dbReference type="GO" id="GO:0046872">
    <property type="term" value="F:metal ion binding"/>
    <property type="evidence" value="ECO:0007669"/>
    <property type="project" value="UniProtKB-KW"/>
</dbReference>
<comment type="pathway">
    <text evidence="9">tRNA modification; tRNA-queuosine biosynthesis.</text>
</comment>
<feature type="binding site" evidence="9">
    <location>
        <position position="258"/>
    </location>
    <ligand>
        <name>[4Fe-4S] cluster</name>
        <dbReference type="ChEBI" id="CHEBI:49883"/>
        <label>1</label>
    </ligand>
</feature>
<dbReference type="InterPro" id="IPR017896">
    <property type="entry name" value="4Fe4S_Fe-S-bd"/>
</dbReference>
<dbReference type="EC" id="1.17.99.6" evidence="9"/>
<evidence type="ECO:0000256" key="9">
    <source>
        <dbReference type="HAMAP-Rule" id="MF_00916"/>
    </source>
</evidence>
<feature type="binding site" evidence="9">
    <location>
        <position position="168"/>
    </location>
    <ligand>
        <name>cob(II)alamin</name>
        <dbReference type="ChEBI" id="CHEBI:16304"/>
    </ligand>
</feature>
<dbReference type="InterPro" id="IPR011989">
    <property type="entry name" value="ARM-like"/>
</dbReference>
<dbReference type="RefSeq" id="WP_085616215.1">
    <property type="nucleotide sequence ID" value="NZ_JFKB01000002.1"/>
</dbReference>
<dbReference type="AlphaFoldDB" id="A0A1Y2LFB1"/>
<feature type="binding site" evidence="9">
    <location>
        <position position="251"/>
    </location>
    <ligand>
        <name>[4Fe-4S] cluster</name>
        <dbReference type="ChEBI" id="CHEBI:49883"/>
        <label>2</label>
    </ligand>
</feature>
<dbReference type="EMBL" id="JFKB01000002">
    <property type="protein sequence ID" value="OSQ49565.1"/>
    <property type="molecule type" value="Genomic_DNA"/>
</dbReference>
<keyword evidence="2 9" id="KW-0963">Cytoplasm</keyword>
<dbReference type="GO" id="GO:0052693">
    <property type="term" value="F:epoxyqueuosine reductase activity"/>
    <property type="evidence" value="ECO:0007669"/>
    <property type="project" value="UniProtKB-UniRule"/>
</dbReference>
<evidence type="ECO:0000256" key="2">
    <source>
        <dbReference type="ARBA" id="ARBA00022490"/>
    </source>
</evidence>
<feature type="binding site" evidence="9">
    <location>
        <begin position="251"/>
        <end position="252"/>
    </location>
    <ligand>
        <name>cob(II)alamin</name>
        <dbReference type="ChEBI" id="CHEBI:16304"/>
    </ligand>
</feature>
<evidence type="ECO:0000256" key="3">
    <source>
        <dbReference type="ARBA" id="ARBA00022694"/>
    </source>
</evidence>
<name>A0A1Y2LFB1_9PROT</name>
<comment type="subunit">
    <text evidence="9">Monomer.</text>
</comment>
<comment type="subcellular location">
    <subcellularLocation>
        <location evidence="9">Cytoplasm</location>
    </subcellularLocation>
</comment>
<feature type="binding site" evidence="9">
    <location>
        <position position="201"/>
    </location>
    <ligand>
        <name>[4Fe-4S] cluster</name>
        <dbReference type="ChEBI" id="CHEBI:49883"/>
        <label>1</label>
    </ligand>
</feature>
<dbReference type="OrthoDB" id="9784571at2"/>
<dbReference type="GO" id="GO:0008616">
    <property type="term" value="P:tRNA queuosine(34) biosynthetic process"/>
    <property type="evidence" value="ECO:0007669"/>
    <property type="project" value="UniProtKB-UniRule"/>
</dbReference>
<evidence type="ECO:0000256" key="8">
    <source>
        <dbReference type="ARBA" id="ARBA00023014"/>
    </source>
</evidence>
<dbReference type="GO" id="GO:0051539">
    <property type="term" value="F:4 iron, 4 sulfur cluster binding"/>
    <property type="evidence" value="ECO:0007669"/>
    <property type="project" value="UniProtKB-KW"/>
</dbReference>
<feature type="binding site" evidence="9">
    <location>
        <position position="198"/>
    </location>
    <ligand>
        <name>[4Fe-4S] cluster</name>
        <dbReference type="ChEBI" id="CHEBI:49883"/>
        <label>1</label>
    </ligand>
</feature>
<dbReference type="NCBIfam" id="TIGR00276">
    <property type="entry name" value="tRNA epoxyqueuosine(34) reductase QueG"/>
    <property type="match status" value="1"/>
</dbReference>
<evidence type="ECO:0000256" key="6">
    <source>
        <dbReference type="ARBA" id="ARBA00023002"/>
    </source>
</evidence>
<dbReference type="UniPathway" id="UPA00392"/>
<dbReference type="PROSITE" id="PS00198">
    <property type="entry name" value="4FE4S_FER_1"/>
    <property type="match status" value="1"/>
</dbReference>
<proteinExistence type="inferred from homology"/>
<dbReference type="Gene3D" id="1.25.10.10">
    <property type="entry name" value="Leucine-rich Repeat Variant"/>
    <property type="match status" value="1"/>
</dbReference>
<dbReference type="InterPro" id="IPR017900">
    <property type="entry name" value="4Fe4S_Fe_S_CS"/>
</dbReference>
<comment type="cofactor">
    <cofactor evidence="9">
        <name>[4Fe-4S] cluster</name>
        <dbReference type="ChEBI" id="CHEBI:49883"/>
    </cofactor>
    <text evidence="9">Binds 2 [4Fe-4S] clusters per monomer.</text>
</comment>
<dbReference type="InterPro" id="IPR004453">
    <property type="entry name" value="QueG"/>
</dbReference>
<comment type="cofactor">
    <cofactor evidence="9">
        <name>cob(II)alamin</name>
        <dbReference type="ChEBI" id="CHEBI:16304"/>
    </cofactor>
</comment>
<sequence>MTVVAAITFEDLQAKAREIGFDVCGVARPQIDERNQRRLDEFVAGAEYGTMDWMNDPERLPRRRDPKVLWPEVKSVIVLGSNYGPAENPLTLLDHPDRAMISVYAKNRDYHDLIKKRLKQLARWMIEQAQKSGVGGEQVKVFVDTAPVLEKPLGQAAGIGWQGKHTNLVSREYGSWLFLGEVFTTLEFDLAEPEIDHCGSCSNCLSACPTDAFPAPYKLDARKCISYLTIEHDGLIPIEFRRAMGNRIYGCDDCLAVCPWNKFASRTQELAFIPRAELTAPRLADFLDLDDAAFRTFFTGSPIKRIGRAKFLRNVLTAVGNSAVISLVPRVENLLTDESPLVRGSAVWALAQLTNADAFDDLRARHEQLESDPVVLAEWSRPSAVI</sequence>
<keyword evidence="9" id="KW-0846">Cobalamin</keyword>
<feature type="binding site" evidence="9">
    <location>
        <position position="179"/>
    </location>
    <ligand>
        <name>cob(II)alamin</name>
        <dbReference type="ChEBI" id="CHEBI:16304"/>
    </ligand>
</feature>
<feature type="binding site" evidence="9">
    <location>
        <position position="224"/>
    </location>
    <ligand>
        <name>[4Fe-4S] cluster</name>
        <dbReference type="ChEBI" id="CHEBI:49883"/>
        <label>2</label>
    </ligand>
</feature>
<dbReference type="PANTHER" id="PTHR30002:SF4">
    <property type="entry name" value="EPOXYQUEUOSINE REDUCTASE"/>
    <property type="match status" value="1"/>
</dbReference>
<keyword evidence="12" id="KW-1185">Reference proteome</keyword>
<dbReference type="PANTHER" id="PTHR30002">
    <property type="entry name" value="EPOXYQUEUOSINE REDUCTASE"/>
    <property type="match status" value="1"/>
</dbReference>
<evidence type="ECO:0000256" key="7">
    <source>
        <dbReference type="ARBA" id="ARBA00023004"/>
    </source>
</evidence>
<evidence type="ECO:0000256" key="5">
    <source>
        <dbReference type="ARBA" id="ARBA00022785"/>
    </source>
</evidence>
<feature type="binding site" evidence="9">
    <location>
        <position position="144"/>
    </location>
    <ligand>
        <name>cob(II)alamin</name>
        <dbReference type="ChEBI" id="CHEBI:16304"/>
    </ligand>
</feature>
<feature type="binding site" evidence="9">
    <location>
        <position position="208"/>
    </location>
    <ligand>
        <name>[4Fe-4S] cluster</name>
        <dbReference type="ChEBI" id="CHEBI:49883"/>
        <label>2</label>
    </ligand>
</feature>
<accession>A0A1Y2LFB1</accession>
<dbReference type="Gene3D" id="3.30.70.20">
    <property type="match status" value="1"/>
</dbReference>
<dbReference type="InterPro" id="IPR013542">
    <property type="entry name" value="QueG_DUF1730"/>
</dbReference>
<dbReference type="InterPro" id="IPR021133">
    <property type="entry name" value="HEAT_type_2"/>
</dbReference>
<feature type="binding site" evidence="9">
    <location>
        <position position="63"/>
    </location>
    <ligand>
        <name>cob(II)alamin</name>
        <dbReference type="ChEBI" id="CHEBI:16304"/>
    </ligand>
</feature>
<dbReference type="SUPFAM" id="SSF48371">
    <property type="entry name" value="ARM repeat"/>
    <property type="match status" value="1"/>
</dbReference>
<keyword evidence="1 9" id="KW-0004">4Fe-4S</keyword>
<dbReference type="Pfam" id="PF13513">
    <property type="entry name" value="HEAT_EZ"/>
    <property type="match status" value="1"/>
</dbReference>
<protein>
    <recommendedName>
        <fullName evidence="9">Epoxyqueuosine reductase</fullName>
        <ecNumber evidence="9">1.17.99.6</ecNumber>
    </recommendedName>
    <alternativeName>
        <fullName evidence="9">Queuosine biosynthesis protein QueG</fullName>
    </alternativeName>
</protein>
<dbReference type="InterPro" id="IPR016024">
    <property type="entry name" value="ARM-type_fold"/>
</dbReference>
<keyword evidence="4 9" id="KW-0479">Metal-binding</keyword>
<dbReference type="PROSITE" id="PS50077">
    <property type="entry name" value="HEAT_REPEAT"/>
    <property type="match status" value="1"/>
</dbReference>
<evidence type="ECO:0000313" key="12">
    <source>
        <dbReference type="Proteomes" id="UP000193396"/>
    </source>
</evidence>
<comment type="function">
    <text evidence="9">Catalyzes the conversion of epoxyqueuosine (oQ) to queuosine (Q), which is a hypermodified base found in the wobble positions of tRNA(Asp), tRNA(Asn), tRNA(His) and tRNA(Tyr).</text>
</comment>
<feature type="binding site" evidence="9">
    <location>
        <position position="204"/>
    </location>
    <ligand>
        <name>[4Fe-4S] cluster</name>
        <dbReference type="ChEBI" id="CHEBI:49883"/>
        <label>1</label>
    </ligand>
</feature>
<evidence type="ECO:0000256" key="1">
    <source>
        <dbReference type="ARBA" id="ARBA00022485"/>
    </source>
</evidence>
<dbReference type="SUPFAM" id="SSF54862">
    <property type="entry name" value="4Fe-4S ferredoxins"/>
    <property type="match status" value="1"/>
</dbReference>
<dbReference type="PROSITE" id="PS51379">
    <property type="entry name" value="4FE4S_FER_2"/>
    <property type="match status" value="1"/>
</dbReference>
<evidence type="ECO:0000256" key="4">
    <source>
        <dbReference type="ARBA" id="ARBA00022723"/>
    </source>
</evidence>
<feature type="binding site" evidence="9">
    <location>
        <position position="226"/>
    </location>
    <ligand>
        <name>cob(II)alamin</name>
        <dbReference type="ChEBI" id="CHEBI:16304"/>
    </ligand>
</feature>
<feature type="active site" description="Proton donor" evidence="9">
    <location>
        <position position="144"/>
    </location>
</feature>
<keyword evidence="8 9" id="KW-0411">Iron-sulfur</keyword>
<dbReference type="Pfam" id="PF08331">
    <property type="entry name" value="QueG_DUF1730"/>
    <property type="match status" value="1"/>
</dbReference>
<dbReference type="GO" id="GO:0005737">
    <property type="term" value="C:cytoplasm"/>
    <property type="evidence" value="ECO:0007669"/>
    <property type="project" value="UniProtKB-SubCell"/>
</dbReference>
<keyword evidence="9" id="KW-0170">Cobalt</keyword>
<keyword evidence="7 9" id="KW-0408">Iron</keyword>